<gene>
    <name evidence="3" type="ORF">QE404_002377</name>
</gene>
<protein>
    <submittedName>
        <fullName evidence="3">Chitinase</fullName>
    </submittedName>
</protein>
<feature type="compositionally biased region" description="Low complexity" evidence="1">
    <location>
        <begin position="229"/>
        <end position="266"/>
    </location>
</feature>
<evidence type="ECO:0000256" key="1">
    <source>
        <dbReference type="SAM" id="MobiDB-lite"/>
    </source>
</evidence>
<evidence type="ECO:0000313" key="3">
    <source>
        <dbReference type="EMBL" id="MDQ1097230.1"/>
    </source>
</evidence>
<name>A0ABU0TJK9_9FLAO</name>
<dbReference type="EMBL" id="JAUTAL010000001">
    <property type="protein sequence ID" value="MDQ1097230.1"/>
    <property type="molecule type" value="Genomic_DNA"/>
</dbReference>
<dbReference type="InterPro" id="IPR000726">
    <property type="entry name" value="Glyco_hydro_19_cat"/>
</dbReference>
<feature type="domain" description="Glycoside hydrolase family 19 catalytic" evidence="2">
    <location>
        <begin position="689"/>
        <end position="766"/>
    </location>
</feature>
<sequence length="1019" mass="113250">MSKQGVSKISGNPAPVIGEQTTYIVSDWYPATPSEKRNPALVTWELFKKRPDGSFTTTNIKKTGNGSFTFGQVAAKHTYRLEAYLHEPEGKGPTTIDITPQPAEVPKISKVELRYVDDVPGTVFSYQDKLVAKAKCVNLTGEKLLFTLWEDDAKGDGHNANNLFVESKEAVVDKTGAATAEFVLTKALMQQAAKGERNPKELQFYVTVEYYKNKKHATTNVDVKNPDYKAPSATPSPAAAPKGSSSPAKTSATPKAAGSPAASKSAPQKEEKGIVDSMTESVKKKLGELWDWAESNGIVKPDQKPAQANPQGKTTSIVQEPKTESLLDAYFAKEEFIKETDEAAGQYQYKFSNNNNNIDKDKVAGIIKSKIDPIVKAEKKYTKLENIKQSLAKTSYKKDEVISINLFKLGPEFIRINSAPLEEEVYVVAKGFLLEGKEVSIRIREKESVFIAKDADLPVLEGKENGNEITVLKAVVKNNLAKVKIKLRPKADEKLTEWKGKLSGIKDGTHTYTFGGNNATSTEEQKNNVAKTIADKIKSQLSTQKKFVKTETIVKALTNDAYRKGDTVTFDVYKTVTEYLWLKAECQGNLKKHEGEFLKKEVAYFVVGKRCFCNRDITLQEFEEILKKLRESEGIANTSSMFTANNCKLDDKTNESFVKKLNEAFTKYEINTCIRKIHFLAQVYYETDRLQTTKEYNGKDSYKPYVGRGLMQLTWKDGYAGYKSYSGVDVVTNYEKVAEELNLTVDTAGWFWQQGKQLSKGSTWTVPKTSFSEYDGSTGKEFPKQEYTYEVDGVSKKYGAVNFNLLADADYIDTISWLVNGGGNGRAERKKYLKELKKIFKYPEECIHGLKTTPASGGGAVNIHFEGETASADGISQRTRTILEEVGTASKNNDIYITSTARTPGDQARIMYGNISRTSVATQKGIYANAGDQVIDVYAAGKKAGKSEADIISEMEAKINDLGPSTVSKHLANPEVMNTFDVSIRRLSNPTDFKSEMQKRTELHQLLDENGAYHIEINQ</sequence>
<dbReference type="InterPro" id="IPR023346">
    <property type="entry name" value="Lysozyme-like_dom_sf"/>
</dbReference>
<dbReference type="Gene3D" id="1.10.530.10">
    <property type="match status" value="1"/>
</dbReference>
<dbReference type="Proteomes" id="UP001225072">
    <property type="component" value="Unassembled WGS sequence"/>
</dbReference>
<keyword evidence="4" id="KW-1185">Reference proteome</keyword>
<dbReference type="Pfam" id="PF00182">
    <property type="entry name" value="Glyco_hydro_19"/>
    <property type="match status" value="1"/>
</dbReference>
<dbReference type="RefSeq" id="WP_307450602.1">
    <property type="nucleotide sequence ID" value="NZ_JAUTAL010000001.1"/>
</dbReference>
<evidence type="ECO:0000259" key="2">
    <source>
        <dbReference type="Pfam" id="PF00182"/>
    </source>
</evidence>
<organism evidence="3 4">
    <name type="scientific">Chryseobacterium camelliae</name>
    <dbReference type="NCBI Taxonomy" id="1265445"/>
    <lineage>
        <taxon>Bacteria</taxon>
        <taxon>Pseudomonadati</taxon>
        <taxon>Bacteroidota</taxon>
        <taxon>Flavobacteriia</taxon>
        <taxon>Flavobacteriales</taxon>
        <taxon>Weeksellaceae</taxon>
        <taxon>Chryseobacterium group</taxon>
        <taxon>Chryseobacterium</taxon>
    </lineage>
</organism>
<comment type="caution">
    <text evidence="3">The sequence shown here is derived from an EMBL/GenBank/DDBJ whole genome shotgun (WGS) entry which is preliminary data.</text>
</comment>
<feature type="region of interest" description="Disordered" evidence="1">
    <location>
        <begin position="296"/>
        <end position="317"/>
    </location>
</feature>
<feature type="region of interest" description="Disordered" evidence="1">
    <location>
        <begin position="222"/>
        <end position="276"/>
    </location>
</feature>
<dbReference type="SUPFAM" id="SSF53955">
    <property type="entry name" value="Lysozyme-like"/>
    <property type="match status" value="1"/>
</dbReference>
<reference evidence="3 4" key="1">
    <citation type="submission" date="2023-07" db="EMBL/GenBank/DDBJ databases">
        <title>Functional and genomic diversity of the sorghum phyllosphere microbiome.</title>
        <authorList>
            <person name="Shade A."/>
        </authorList>
    </citation>
    <scope>NUCLEOTIDE SEQUENCE [LARGE SCALE GENOMIC DNA]</scope>
    <source>
        <strain evidence="3 4">SORGH_AS_1064</strain>
    </source>
</reference>
<proteinExistence type="predicted"/>
<accession>A0ABU0TJK9</accession>
<evidence type="ECO:0000313" key="4">
    <source>
        <dbReference type="Proteomes" id="UP001225072"/>
    </source>
</evidence>
<feature type="compositionally biased region" description="Polar residues" evidence="1">
    <location>
        <begin position="306"/>
        <end position="317"/>
    </location>
</feature>